<dbReference type="SUPFAM" id="SSF103088">
    <property type="entry name" value="OmpA-like"/>
    <property type="match status" value="1"/>
</dbReference>
<dbReference type="PANTHER" id="PTHR30329">
    <property type="entry name" value="STATOR ELEMENT OF FLAGELLAR MOTOR COMPLEX"/>
    <property type="match status" value="1"/>
</dbReference>
<dbReference type="InterPro" id="IPR007450">
    <property type="entry name" value="BamE_dom"/>
</dbReference>
<keyword evidence="8" id="KW-1185">Reference proteome</keyword>
<dbReference type="Gene3D" id="3.30.1450.10">
    <property type="match status" value="1"/>
</dbReference>
<dbReference type="InterPro" id="IPR006664">
    <property type="entry name" value="OMP_bac"/>
</dbReference>
<dbReference type="PANTHER" id="PTHR30329:SF21">
    <property type="entry name" value="LIPOPROTEIN YIAD-RELATED"/>
    <property type="match status" value="1"/>
</dbReference>
<name>A0A7Y9IXZ1_9BURK</name>
<accession>A0A7Y9IXZ1</accession>
<feature type="domain" description="OmpA-like" evidence="6">
    <location>
        <begin position="166"/>
        <end position="292"/>
    </location>
</feature>
<evidence type="ECO:0000313" key="7">
    <source>
        <dbReference type="EMBL" id="NYE85086.1"/>
    </source>
</evidence>
<evidence type="ECO:0000256" key="4">
    <source>
        <dbReference type="ARBA" id="ARBA00023237"/>
    </source>
</evidence>
<dbReference type="Proteomes" id="UP000542125">
    <property type="component" value="Unassembled WGS sequence"/>
</dbReference>
<dbReference type="PRINTS" id="PR01021">
    <property type="entry name" value="OMPADOMAIN"/>
</dbReference>
<dbReference type="InterPro" id="IPR006665">
    <property type="entry name" value="OmpA-like"/>
</dbReference>
<dbReference type="CDD" id="cd07185">
    <property type="entry name" value="OmpA_C-like"/>
    <property type="match status" value="1"/>
</dbReference>
<sequence length="296" mass="31963">MSHPRKGALVAASLLTLLVLSGCSMFKGGATSRPVVANADAGAPQFPDKASATLKEGTFANIENLRKMIPGLTKPQVYDLVGPPHFSEGVFNVRQWDYIFNFRTGKGNEYLVCQYQIKYDDAMRTQTGAWDKRECADMVFPRPVAAPPPPPPPAPVVAPVAPPPPPAPRRVTLAADALFDFGKSDINSISTAGRRRLDELSREIRAVDVERVHVVGHADRIGNAATNDTLSRERAATVTSYLVRAGVPGNVVTSDGRGSREPVVQCTQSNRTALIACLAPNRRVELEITGKAEARR</sequence>
<keyword evidence="2" id="KW-0732">Signal</keyword>
<gene>
    <name evidence="7" type="ORF">FHW18_004393</name>
</gene>
<dbReference type="InterPro" id="IPR037873">
    <property type="entry name" value="BamE-like"/>
</dbReference>
<evidence type="ECO:0000256" key="1">
    <source>
        <dbReference type="ARBA" id="ARBA00004442"/>
    </source>
</evidence>
<keyword evidence="3 5" id="KW-0472">Membrane</keyword>
<dbReference type="Pfam" id="PF00691">
    <property type="entry name" value="OmpA"/>
    <property type="match status" value="1"/>
</dbReference>
<evidence type="ECO:0000259" key="6">
    <source>
        <dbReference type="PROSITE" id="PS51123"/>
    </source>
</evidence>
<dbReference type="GO" id="GO:0009279">
    <property type="term" value="C:cell outer membrane"/>
    <property type="evidence" value="ECO:0007669"/>
    <property type="project" value="UniProtKB-SubCell"/>
</dbReference>
<dbReference type="PROSITE" id="PS51123">
    <property type="entry name" value="OMPA_2"/>
    <property type="match status" value="1"/>
</dbReference>
<dbReference type="Pfam" id="PF04355">
    <property type="entry name" value="BamE"/>
    <property type="match status" value="1"/>
</dbReference>
<proteinExistence type="predicted"/>
<evidence type="ECO:0000313" key="8">
    <source>
        <dbReference type="Proteomes" id="UP000542125"/>
    </source>
</evidence>
<dbReference type="RefSeq" id="WP_179589095.1">
    <property type="nucleotide sequence ID" value="NZ_JACBYR010000002.1"/>
</dbReference>
<evidence type="ECO:0000256" key="3">
    <source>
        <dbReference type="ARBA" id="ARBA00023136"/>
    </source>
</evidence>
<dbReference type="EMBL" id="JACBYR010000002">
    <property type="protein sequence ID" value="NYE85086.1"/>
    <property type="molecule type" value="Genomic_DNA"/>
</dbReference>
<comment type="subcellular location">
    <subcellularLocation>
        <location evidence="1">Cell outer membrane</location>
    </subcellularLocation>
</comment>
<protein>
    <submittedName>
        <fullName evidence="7">Outer membrane protein OmpA-like peptidoglycan-associated protein</fullName>
    </submittedName>
</protein>
<organism evidence="7 8">
    <name type="scientific">Pigmentiphaga litoralis</name>
    <dbReference type="NCBI Taxonomy" id="516702"/>
    <lineage>
        <taxon>Bacteria</taxon>
        <taxon>Pseudomonadati</taxon>
        <taxon>Pseudomonadota</taxon>
        <taxon>Betaproteobacteria</taxon>
        <taxon>Burkholderiales</taxon>
        <taxon>Alcaligenaceae</taxon>
        <taxon>Pigmentiphaga</taxon>
    </lineage>
</organism>
<reference evidence="7 8" key="1">
    <citation type="submission" date="2020-07" db="EMBL/GenBank/DDBJ databases">
        <title>Genomic Encyclopedia of Type Strains, Phase IV (KMG-V): Genome sequencing to study the core and pangenomes of soil and plant-associated prokaryotes.</title>
        <authorList>
            <person name="Whitman W."/>
        </authorList>
    </citation>
    <scope>NUCLEOTIDE SEQUENCE [LARGE SCALE GENOMIC DNA]</scope>
    <source>
        <strain evidence="7 8">SAS40</strain>
    </source>
</reference>
<dbReference type="InterPro" id="IPR050330">
    <property type="entry name" value="Bact_OuterMem_StrucFunc"/>
</dbReference>
<evidence type="ECO:0000256" key="2">
    <source>
        <dbReference type="ARBA" id="ARBA00022729"/>
    </source>
</evidence>
<dbReference type="PROSITE" id="PS51257">
    <property type="entry name" value="PROKAR_LIPOPROTEIN"/>
    <property type="match status" value="1"/>
</dbReference>
<dbReference type="Gene3D" id="3.30.1330.60">
    <property type="entry name" value="OmpA-like domain"/>
    <property type="match status" value="1"/>
</dbReference>
<keyword evidence="4" id="KW-0998">Cell outer membrane</keyword>
<evidence type="ECO:0000256" key="5">
    <source>
        <dbReference type="PROSITE-ProRule" id="PRU00473"/>
    </source>
</evidence>
<dbReference type="AlphaFoldDB" id="A0A7Y9IXZ1"/>
<dbReference type="InterPro" id="IPR036737">
    <property type="entry name" value="OmpA-like_sf"/>
</dbReference>
<comment type="caution">
    <text evidence="7">The sequence shown here is derived from an EMBL/GenBank/DDBJ whole genome shotgun (WGS) entry which is preliminary data.</text>
</comment>